<protein>
    <submittedName>
        <fullName evidence="1">Uncharacterized protein</fullName>
    </submittedName>
</protein>
<organism evidence="1 2">
    <name type="scientific">Kingdonia uniflora</name>
    <dbReference type="NCBI Taxonomy" id="39325"/>
    <lineage>
        <taxon>Eukaryota</taxon>
        <taxon>Viridiplantae</taxon>
        <taxon>Streptophyta</taxon>
        <taxon>Embryophyta</taxon>
        <taxon>Tracheophyta</taxon>
        <taxon>Spermatophyta</taxon>
        <taxon>Magnoliopsida</taxon>
        <taxon>Ranunculales</taxon>
        <taxon>Circaeasteraceae</taxon>
        <taxon>Kingdonia</taxon>
    </lineage>
</organism>
<comment type="caution">
    <text evidence="1">The sequence shown here is derived from an EMBL/GenBank/DDBJ whole genome shotgun (WGS) entry which is preliminary data.</text>
</comment>
<dbReference type="EMBL" id="JACGCM010002569">
    <property type="protein sequence ID" value="KAF6138523.1"/>
    <property type="molecule type" value="Genomic_DNA"/>
</dbReference>
<reference evidence="1 2" key="1">
    <citation type="journal article" date="2020" name="IScience">
        <title>Genome Sequencing of the Endangered Kingdonia uniflora (Circaeasteraceae, Ranunculales) Reveals Potential Mechanisms of Evolutionary Specialization.</title>
        <authorList>
            <person name="Sun Y."/>
            <person name="Deng T."/>
            <person name="Zhang A."/>
            <person name="Moore M.J."/>
            <person name="Landis J.B."/>
            <person name="Lin N."/>
            <person name="Zhang H."/>
            <person name="Zhang X."/>
            <person name="Huang J."/>
            <person name="Zhang X."/>
            <person name="Sun H."/>
            <person name="Wang H."/>
        </authorList>
    </citation>
    <scope>NUCLEOTIDE SEQUENCE [LARGE SCALE GENOMIC DNA]</scope>
    <source>
        <strain evidence="1">TB1705</strain>
        <tissue evidence="1">Leaf</tissue>
    </source>
</reference>
<evidence type="ECO:0000313" key="1">
    <source>
        <dbReference type="EMBL" id="KAF6138523.1"/>
    </source>
</evidence>
<proteinExistence type="predicted"/>
<accession>A0A7J7L7F9</accession>
<sequence length="76" mass="8302">MECASSGPIFFTSDLRSLSLSQQIFFAASQPNRKCNKISTFKFSAVSNFSSGISSTVQTLIIRIIFNMDGILIGDD</sequence>
<keyword evidence="2" id="KW-1185">Reference proteome</keyword>
<evidence type="ECO:0000313" key="2">
    <source>
        <dbReference type="Proteomes" id="UP000541444"/>
    </source>
</evidence>
<gene>
    <name evidence="1" type="ORF">GIB67_022557</name>
</gene>
<dbReference type="AlphaFoldDB" id="A0A7J7L7F9"/>
<dbReference type="Proteomes" id="UP000541444">
    <property type="component" value="Unassembled WGS sequence"/>
</dbReference>
<name>A0A7J7L7F9_9MAGN</name>